<dbReference type="Proteomes" id="UP000184040">
    <property type="component" value="Unassembled WGS sequence"/>
</dbReference>
<accession>A0A1M6CYQ9</accession>
<dbReference type="Pfam" id="PF07309">
    <property type="entry name" value="FlaF"/>
    <property type="match status" value="1"/>
</dbReference>
<keyword evidence="2" id="KW-1185">Reference proteome</keyword>
<protein>
    <submittedName>
        <fullName evidence="1">Flagellar protein FlaF</fullName>
    </submittedName>
</protein>
<dbReference type="STRING" id="313368.SAMN04488012_102204"/>
<keyword evidence="1" id="KW-0282">Flagellum</keyword>
<dbReference type="AlphaFoldDB" id="A0A1M6CYQ9"/>
<evidence type="ECO:0000313" key="2">
    <source>
        <dbReference type="Proteomes" id="UP000184040"/>
    </source>
</evidence>
<keyword evidence="1" id="KW-0966">Cell projection</keyword>
<dbReference type="RefSeq" id="WP_073126923.1">
    <property type="nucleotide sequence ID" value="NZ_FQZA01000002.1"/>
</dbReference>
<dbReference type="GO" id="GO:0044781">
    <property type="term" value="P:bacterial-type flagellum organization"/>
    <property type="evidence" value="ECO:0007669"/>
    <property type="project" value="InterPro"/>
</dbReference>
<gene>
    <name evidence="1" type="ORF">SAMN04488012_102204</name>
</gene>
<dbReference type="InterPro" id="IPR010845">
    <property type="entry name" value="FlaF"/>
</dbReference>
<evidence type="ECO:0000313" key="1">
    <source>
        <dbReference type="EMBL" id="SHI66109.1"/>
    </source>
</evidence>
<name>A0A1M6CYQ9_9RHOB</name>
<organism evidence="1 2">
    <name type="scientific">Palleronia salina</name>
    <dbReference type="NCBI Taxonomy" id="313368"/>
    <lineage>
        <taxon>Bacteria</taxon>
        <taxon>Pseudomonadati</taxon>
        <taxon>Pseudomonadota</taxon>
        <taxon>Alphaproteobacteria</taxon>
        <taxon>Rhodobacterales</taxon>
        <taxon>Roseobacteraceae</taxon>
        <taxon>Palleronia</taxon>
    </lineage>
</organism>
<dbReference type="EMBL" id="FQZA01000002">
    <property type="protein sequence ID" value="SHI66109.1"/>
    <property type="molecule type" value="Genomic_DNA"/>
</dbReference>
<reference evidence="1 2" key="1">
    <citation type="submission" date="2016-11" db="EMBL/GenBank/DDBJ databases">
        <authorList>
            <person name="Jaros S."/>
            <person name="Januszkiewicz K."/>
            <person name="Wedrychowicz H."/>
        </authorList>
    </citation>
    <scope>NUCLEOTIDE SEQUENCE [LARGE SCALE GENOMIC DNA]</scope>
    <source>
        <strain evidence="1 2">DSM 26892</strain>
    </source>
</reference>
<proteinExistence type="predicted"/>
<dbReference type="NCBIfam" id="NF009435">
    <property type="entry name" value="PRK12794.1"/>
    <property type="match status" value="1"/>
</dbReference>
<keyword evidence="1" id="KW-0969">Cilium</keyword>
<sequence>MSLAAYKKTIRESESPRQVERRVLSQATHEIERHAKKFDAATDKSDRLAILADGLRDALQRNQTIWSALRNDLATPGNTIPDALKAQLISISLWVDRQSQAALAGEARIGALVDVNSNIIAGLAGQAPAKLEEA</sequence>